<evidence type="ECO:0000313" key="10">
    <source>
        <dbReference type="Proteomes" id="UP001202328"/>
    </source>
</evidence>
<dbReference type="Proteomes" id="UP001202328">
    <property type="component" value="Unassembled WGS sequence"/>
</dbReference>
<feature type="transmembrane region" description="Helical" evidence="7">
    <location>
        <begin position="246"/>
        <end position="264"/>
    </location>
</feature>
<feature type="compositionally biased region" description="Basic and acidic residues" evidence="8">
    <location>
        <begin position="1"/>
        <end position="10"/>
    </location>
</feature>
<keyword evidence="10" id="KW-1185">Reference proteome</keyword>
<proteinExistence type="inferred from homology"/>
<dbReference type="GO" id="GO:0005345">
    <property type="term" value="F:purine nucleobase transmembrane transporter activity"/>
    <property type="evidence" value="ECO:0007669"/>
    <property type="project" value="UniProtKB-UniRule"/>
</dbReference>
<dbReference type="Pfam" id="PF16913">
    <property type="entry name" value="PUNUT"/>
    <property type="match status" value="1"/>
</dbReference>
<evidence type="ECO:0000256" key="1">
    <source>
        <dbReference type="ARBA" id="ARBA00004141"/>
    </source>
</evidence>
<dbReference type="InterPro" id="IPR030182">
    <property type="entry name" value="PUP_plant"/>
</dbReference>
<dbReference type="EMBL" id="JAJJMB010001184">
    <property type="protein sequence ID" value="KAI3958190.1"/>
    <property type="molecule type" value="Genomic_DNA"/>
</dbReference>
<comment type="caution">
    <text evidence="9">The sequence shown here is derived from an EMBL/GenBank/DDBJ whole genome shotgun (WGS) entry which is preliminary data.</text>
</comment>
<evidence type="ECO:0000256" key="5">
    <source>
        <dbReference type="ARBA" id="ARBA00022989"/>
    </source>
</evidence>
<evidence type="ECO:0000256" key="4">
    <source>
        <dbReference type="ARBA" id="ARBA00022692"/>
    </source>
</evidence>
<protein>
    <recommendedName>
        <fullName evidence="7">Probable purine permease</fullName>
    </recommendedName>
</protein>
<dbReference type="PANTHER" id="PTHR31376:SF17">
    <property type="entry name" value="PURINE PERMEASE 21-RELATED"/>
    <property type="match status" value="1"/>
</dbReference>
<keyword evidence="6 7" id="KW-0472">Membrane</keyword>
<keyword evidence="5 7" id="KW-1133">Transmembrane helix</keyword>
<comment type="subcellular location">
    <subcellularLocation>
        <location evidence="1 7">Membrane</location>
        <topology evidence="1 7">Multi-pass membrane protein</topology>
    </subcellularLocation>
</comment>
<feature type="transmembrane region" description="Helical" evidence="7">
    <location>
        <begin position="340"/>
        <end position="358"/>
    </location>
</feature>
<reference evidence="9" key="1">
    <citation type="submission" date="2022-04" db="EMBL/GenBank/DDBJ databases">
        <title>A functionally conserved STORR gene fusion in Papaver species that diverged 16.8 million years ago.</title>
        <authorList>
            <person name="Catania T."/>
        </authorList>
    </citation>
    <scope>NUCLEOTIDE SEQUENCE</scope>
    <source>
        <strain evidence="9">S-188037</strain>
    </source>
</reference>
<feature type="transmembrane region" description="Helical" evidence="7">
    <location>
        <begin position="115"/>
        <end position="136"/>
    </location>
</feature>
<evidence type="ECO:0000256" key="8">
    <source>
        <dbReference type="SAM" id="MobiDB-lite"/>
    </source>
</evidence>
<feature type="region of interest" description="Disordered" evidence="8">
    <location>
        <begin position="1"/>
        <end position="28"/>
    </location>
</feature>
<dbReference type="PANTHER" id="PTHR31376">
    <property type="entry name" value="OS09G0467300 PROTEIN-RELATED"/>
    <property type="match status" value="1"/>
</dbReference>
<feature type="transmembrane region" description="Helical" evidence="7">
    <location>
        <begin position="313"/>
        <end position="334"/>
    </location>
</feature>
<gene>
    <name evidence="9" type="ORF">MKW98_020832</name>
</gene>
<evidence type="ECO:0000256" key="3">
    <source>
        <dbReference type="ARBA" id="ARBA00022448"/>
    </source>
</evidence>
<sequence length="370" mass="40905">MNSRSDDDYLHLGSDQESENKTKLGIASENETRQNKDYNWWFRVTIYALFDVAGQTVATVLGRLYYQKGGSSKWMGSFVQSAGYPVLFIPLIVVKLYSPQPTSFTTATNKNSPSVFTLALLYLSLGLLMAGIQILYSYGMVSLPVSTYALVCGTQLVFTAVFSFFLNSQKLTPFIVNTVVLLIISVALLAINTDSPVSTTISKDIYIVGFLCTLGASAGTALFLSLTQLSFQKVIKRETIDAVLEMTIYASLFATFACLVGIFASGEWKGLKKEMSEYGDGPVYYVMTLVGIAVFWQVYSVGIFGLVFEASPLFCNVVNTVGLPVVPIFGVIFFHDKFNGVKLVSMLLSCWGFVSYIYQHYIDQQRNKNS</sequence>
<dbReference type="GO" id="GO:0016020">
    <property type="term" value="C:membrane"/>
    <property type="evidence" value="ECO:0007669"/>
    <property type="project" value="UniProtKB-SubCell"/>
</dbReference>
<feature type="transmembrane region" description="Helical" evidence="7">
    <location>
        <begin position="40"/>
        <end position="62"/>
    </location>
</feature>
<dbReference type="GO" id="GO:0015211">
    <property type="term" value="F:purine nucleoside transmembrane transporter activity"/>
    <property type="evidence" value="ECO:0007669"/>
    <property type="project" value="UniProtKB-UniRule"/>
</dbReference>
<feature type="transmembrane region" description="Helical" evidence="7">
    <location>
        <begin position="74"/>
        <end position="94"/>
    </location>
</feature>
<dbReference type="AlphaFoldDB" id="A0AAD4XWY7"/>
<evidence type="ECO:0000256" key="7">
    <source>
        <dbReference type="RuleBase" id="RU368015"/>
    </source>
</evidence>
<comment type="similarity">
    <text evidence="2 7">Belongs to the purine permeases (TC 2.A.7.14) family.</text>
</comment>
<accession>A0AAD4XWY7</accession>
<feature type="transmembrane region" description="Helical" evidence="7">
    <location>
        <begin position="174"/>
        <end position="193"/>
    </location>
</feature>
<feature type="transmembrane region" description="Helical" evidence="7">
    <location>
        <begin position="205"/>
        <end position="226"/>
    </location>
</feature>
<feature type="transmembrane region" description="Helical" evidence="7">
    <location>
        <begin position="148"/>
        <end position="167"/>
    </location>
</feature>
<feature type="transmembrane region" description="Helical" evidence="7">
    <location>
        <begin position="284"/>
        <end position="306"/>
    </location>
</feature>
<dbReference type="InterPro" id="IPR037185">
    <property type="entry name" value="EmrE-like"/>
</dbReference>
<evidence type="ECO:0000256" key="2">
    <source>
        <dbReference type="ARBA" id="ARBA00006213"/>
    </source>
</evidence>
<keyword evidence="3 7" id="KW-0813">Transport</keyword>
<organism evidence="9 10">
    <name type="scientific">Papaver atlanticum</name>
    <dbReference type="NCBI Taxonomy" id="357466"/>
    <lineage>
        <taxon>Eukaryota</taxon>
        <taxon>Viridiplantae</taxon>
        <taxon>Streptophyta</taxon>
        <taxon>Embryophyta</taxon>
        <taxon>Tracheophyta</taxon>
        <taxon>Spermatophyta</taxon>
        <taxon>Magnoliopsida</taxon>
        <taxon>Ranunculales</taxon>
        <taxon>Papaveraceae</taxon>
        <taxon>Papaveroideae</taxon>
        <taxon>Papaver</taxon>
    </lineage>
</organism>
<evidence type="ECO:0000256" key="6">
    <source>
        <dbReference type="ARBA" id="ARBA00023136"/>
    </source>
</evidence>
<name>A0AAD4XWY7_9MAGN</name>
<dbReference type="SUPFAM" id="SSF103481">
    <property type="entry name" value="Multidrug resistance efflux transporter EmrE"/>
    <property type="match status" value="1"/>
</dbReference>
<evidence type="ECO:0000313" key="9">
    <source>
        <dbReference type="EMBL" id="KAI3958190.1"/>
    </source>
</evidence>
<keyword evidence="4 7" id="KW-0812">Transmembrane</keyword>